<dbReference type="OrthoDB" id="10455813at2759"/>
<evidence type="ECO:0000313" key="3">
    <source>
        <dbReference type="Proteomes" id="UP000799750"/>
    </source>
</evidence>
<organism evidence="2 3">
    <name type="scientific">Lophium mytilinum</name>
    <dbReference type="NCBI Taxonomy" id="390894"/>
    <lineage>
        <taxon>Eukaryota</taxon>
        <taxon>Fungi</taxon>
        <taxon>Dikarya</taxon>
        <taxon>Ascomycota</taxon>
        <taxon>Pezizomycotina</taxon>
        <taxon>Dothideomycetes</taxon>
        <taxon>Pleosporomycetidae</taxon>
        <taxon>Mytilinidiales</taxon>
        <taxon>Mytilinidiaceae</taxon>
        <taxon>Lophium</taxon>
    </lineage>
</organism>
<evidence type="ECO:0000256" key="1">
    <source>
        <dbReference type="SAM" id="MobiDB-lite"/>
    </source>
</evidence>
<gene>
    <name evidence="2" type="ORF">BU16DRAFT_543531</name>
</gene>
<proteinExistence type="predicted"/>
<name>A0A6A6QDQ6_9PEZI</name>
<protein>
    <submittedName>
        <fullName evidence="2">Uncharacterized protein</fullName>
    </submittedName>
</protein>
<keyword evidence="3" id="KW-1185">Reference proteome</keyword>
<evidence type="ECO:0000313" key="2">
    <source>
        <dbReference type="EMBL" id="KAF2490184.1"/>
    </source>
</evidence>
<accession>A0A6A6QDQ6</accession>
<feature type="compositionally biased region" description="Basic and acidic residues" evidence="1">
    <location>
        <begin position="297"/>
        <end position="312"/>
    </location>
</feature>
<sequence>MCECKAPPTPTDAMEVGAQRDTPPESHVLAAAILDLLVPKELDDLELRPDELRETWPEVADDMYAFRLNAVRKLATTCDRYNKRYLCHNTPLLSDVQLVAFSRAREAEFFKFFLRQEMEYKPTSVAWYTEQIEKENSAEKNERAKWTKRVETFKTYWESVKLLEERLKPMSLVDRSGALGLPHIARRQLKLHKNFKQLREKALTRLYKQHGPSKLWGFYDLPQWPKSKEAAVVHSCVTREGQVFRWFMGLQDRLQTEKGYLEGIDEEITKVRAMRKEAEGKLKEIGGVAEPSGTAVEKTRTEEEAKKKEDRGTSTAVKVELAPGVKRGAPEDAEGLLKYLKVV</sequence>
<dbReference type="Proteomes" id="UP000799750">
    <property type="component" value="Unassembled WGS sequence"/>
</dbReference>
<dbReference type="EMBL" id="MU004197">
    <property type="protein sequence ID" value="KAF2490184.1"/>
    <property type="molecule type" value="Genomic_DNA"/>
</dbReference>
<dbReference type="AlphaFoldDB" id="A0A6A6QDQ6"/>
<feature type="region of interest" description="Disordered" evidence="1">
    <location>
        <begin position="289"/>
        <end position="315"/>
    </location>
</feature>
<reference evidence="2" key="1">
    <citation type="journal article" date="2020" name="Stud. Mycol.">
        <title>101 Dothideomycetes genomes: a test case for predicting lifestyles and emergence of pathogens.</title>
        <authorList>
            <person name="Haridas S."/>
            <person name="Albert R."/>
            <person name="Binder M."/>
            <person name="Bloem J."/>
            <person name="Labutti K."/>
            <person name="Salamov A."/>
            <person name="Andreopoulos B."/>
            <person name="Baker S."/>
            <person name="Barry K."/>
            <person name="Bills G."/>
            <person name="Bluhm B."/>
            <person name="Cannon C."/>
            <person name="Castanera R."/>
            <person name="Culley D."/>
            <person name="Daum C."/>
            <person name="Ezra D."/>
            <person name="Gonzalez J."/>
            <person name="Henrissat B."/>
            <person name="Kuo A."/>
            <person name="Liang C."/>
            <person name="Lipzen A."/>
            <person name="Lutzoni F."/>
            <person name="Magnuson J."/>
            <person name="Mondo S."/>
            <person name="Nolan M."/>
            <person name="Ohm R."/>
            <person name="Pangilinan J."/>
            <person name="Park H.-J."/>
            <person name="Ramirez L."/>
            <person name="Alfaro M."/>
            <person name="Sun H."/>
            <person name="Tritt A."/>
            <person name="Yoshinaga Y."/>
            <person name="Zwiers L.-H."/>
            <person name="Turgeon B."/>
            <person name="Goodwin S."/>
            <person name="Spatafora J."/>
            <person name="Crous P."/>
            <person name="Grigoriev I."/>
        </authorList>
    </citation>
    <scope>NUCLEOTIDE SEQUENCE</scope>
    <source>
        <strain evidence="2">CBS 269.34</strain>
    </source>
</reference>